<dbReference type="PANTHER" id="PTHR43300:SF11">
    <property type="entry name" value="ACETYLTRANSFERASE RV3034C-RELATED"/>
    <property type="match status" value="1"/>
</dbReference>
<proteinExistence type="predicted"/>
<organism evidence="2">
    <name type="scientific">sediment metagenome</name>
    <dbReference type="NCBI Taxonomy" id="749907"/>
    <lineage>
        <taxon>unclassified sequences</taxon>
        <taxon>metagenomes</taxon>
        <taxon>ecological metagenomes</taxon>
    </lineage>
</organism>
<dbReference type="Gene3D" id="2.160.10.10">
    <property type="entry name" value="Hexapeptide repeat proteins"/>
    <property type="match status" value="1"/>
</dbReference>
<evidence type="ECO:0000313" key="2">
    <source>
        <dbReference type="EMBL" id="EFK96822.1"/>
    </source>
</evidence>
<dbReference type="PANTHER" id="PTHR43300">
    <property type="entry name" value="ACETYLTRANSFERASE"/>
    <property type="match status" value="1"/>
</dbReference>
<reference evidence="2" key="2">
    <citation type="journal article" date="2011" name="Microb. Ecol.">
        <title>Taxonomic and Functional Metagenomic Profiling of the Microbial Community in the Anoxic Sediment of a Sub-saline Shallow Lake (Laguna de Carrizo, Central Spain).</title>
        <authorList>
            <person name="Ferrer M."/>
            <person name="Guazzaroni M.E."/>
            <person name="Richter M."/>
            <person name="Garcia-Salamanca A."/>
            <person name="Yarza P."/>
            <person name="Suarez-Suarez A."/>
            <person name="Solano J."/>
            <person name="Alcaide M."/>
            <person name="van Dillewijn P."/>
            <person name="Molina-Henares M.A."/>
            <person name="Lopez-Cortes N."/>
            <person name="Al-Ramahi Y."/>
            <person name="Guerrero C."/>
            <person name="Acosta A."/>
            <person name="de Eugenio L.I."/>
            <person name="Martinez V."/>
            <person name="Marques S."/>
            <person name="Rojo F."/>
            <person name="Santero E."/>
            <person name="Genilloud O."/>
            <person name="Perez-Perez J."/>
            <person name="Rossello-Mora R."/>
            <person name="Ramos J.L."/>
        </authorList>
    </citation>
    <scope>NUCLEOTIDE SEQUENCE</scope>
</reference>
<dbReference type="Pfam" id="PF00132">
    <property type="entry name" value="Hexapep"/>
    <property type="match status" value="1"/>
</dbReference>
<protein>
    <submittedName>
        <fullName evidence="2">Transferase hexapeptide repeat containing protein</fullName>
    </submittedName>
</protein>
<dbReference type="InterPro" id="IPR011004">
    <property type="entry name" value="Trimer_LpxA-like_sf"/>
</dbReference>
<evidence type="ECO:0000256" key="1">
    <source>
        <dbReference type="ARBA" id="ARBA00022679"/>
    </source>
</evidence>
<dbReference type="CDD" id="cd03349">
    <property type="entry name" value="LbH_XAT"/>
    <property type="match status" value="1"/>
</dbReference>
<sequence>MIPPNVYIAFGVRLANCRIGDYTRIRHFTTAYYTTIGKFSSIGKNSRLGIGQHPTNMISTNLVFYKNNPISNKWVKPIAYEEYKPIHIGNDVWVGEASMIMGGVNVGDGAIIAARSVVTKDVPPYAIVAGVPAKIVKYRFDEETIKYLMDLKWWNLPDENIEKKLEAFTIQNITKTRLKEFFE</sequence>
<gene>
    <name evidence="2" type="ORF">LDC_1129</name>
</gene>
<accession>D9PHX5</accession>
<dbReference type="PROSITE" id="PS00101">
    <property type="entry name" value="HEXAPEP_TRANSFERASES"/>
    <property type="match status" value="1"/>
</dbReference>
<dbReference type="InterPro" id="IPR001451">
    <property type="entry name" value="Hexapep"/>
</dbReference>
<dbReference type="GO" id="GO:0016740">
    <property type="term" value="F:transferase activity"/>
    <property type="evidence" value="ECO:0007669"/>
    <property type="project" value="UniProtKB-KW"/>
</dbReference>
<name>D9PHX5_9ZZZZ</name>
<dbReference type="AlphaFoldDB" id="D9PHX5"/>
<dbReference type="InterPro" id="IPR050179">
    <property type="entry name" value="Trans_hexapeptide_repeat"/>
</dbReference>
<reference evidence="2" key="1">
    <citation type="submission" date="2010-07" db="EMBL/GenBank/DDBJ databases">
        <authorList>
            <consortium name="CONSOLIDER consortium CSD2007-00005"/>
            <person name="Guazzaroni M.-E."/>
            <person name="Richter M."/>
            <person name="Garcia-Salamanca A."/>
            <person name="Yarza P."/>
            <person name="Ferrer M."/>
        </authorList>
    </citation>
    <scope>NUCLEOTIDE SEQUENCE</scope>
</reference>
<dbReference type="EMBL" id="ADZX01000397">
    <property type="protein sequence ID" value="EFK96822.1"/>
    <property type="molecule type" value="Genomic_DNA"/>
</dbReference>
<comment type="caution">
    <text evidence="2">The sequence shown here is derived from an EMBL/GenBank/DDBJ whole genome shotgun (WGS) entry which is preliminary data.</text>
</comment>
<dbReference type="InterPro" id="IPR018357">
    <property type="entry name" value="Hexapep_transf_CS"/>
</dbReference>
<dbReference type="SUPFAM" id="SSF51161">
    <property type="entry name" value="Trimeric LpxA-like enzymes"/>
    <property type="match status" value="1"/>
</dbReference>
<keyword evidence="1 2" id="KW-0808">Transferase</keyword>